<gene>
    <name evidence="9" type="ORF">JM946_25795</name>
</gene>
<dbReference type="PANTHER" id="PTHR43620:SF7">
    <property type="entry name" value="GLYCEROPHOSPHODIESTER PHOSPHODIESTERASE GDPD5-RELATED"/>
    <property type="match status" value="1"/>
</dbReference>
<dbReference type="PANTHER" id="PTHR43620">
    <property type="entry name" value="GLYCEROPHOSPHORYL DIESTER PHOSPHODIESTERASE"/>
    <property type="match status" value="1"/>
</dbReference>
<feature type="signal peptide" evidence="7">
    <location>
        <begin position="1"/>
        <end position="24"/>
    </location>
</feature>
<dbReference type="Pfam" id="PF03009">
    <property type="entry name" value="GDPD"/>
    <property type="match status" value="1"/>
</dbReference>
<feature type="chain" id="PRO_5047486380" description="glycerophosphodiester phosphodiesterase" evidence="7">
    <location>
        <begin position="25"/>
        <end position="420"/>
    </location>
</feature>
<dbReference type="Proteomes" id="UP000661077">
    <property type="component" value="Unassembled WGS sequence"/>
</dbReference>
<evidence type="ECO:0000259" key="8">
    <source>
        <dbReference type="PROSITE" id="PS51704"/>
    </source>
</evidence>
<proteinExistence type="inferred from homology"/>
<accession>A0ABS1X4M2</accession>
<protein>
    <recommendedName>
        <fullName evidence="2">glycerophosphodiester phosphodiesterase</fullName>
        <ecNumber evidence="2">3.1.4.46</ecNumber>
    </recommendedName>
</protein>
<comment type="similarity">
    <text evidence="1">Belongs to the glycerophosphoryl diester phosphodiesterase family.</text>
</comment>
<dbReference type="PROSITE" id="PS51704">
    <property type="entry name" value="GP_PDE"/>
    <property type="match status" value="1"/>
</dbReference>
<keyword evidence="4" id="KW-0319">Glycerol metabolism</keyword>
<feature type="domain" description="GP-PDE" evidence="8">
    <location>
        <begin position="78"/>
        <end position="384"/>
    </location>
</feature>
<dbReference type="RefSeq" id="WP_203170267.1">
    <property type="nucleotide sequence ID" value="NZ_JAEVLS010000006.1"/>
</dbReference>
<evidence type="ECO:0000256" key="6">
    <source>
        <dbReference type="ARBA" id="ARBA00047512"/>
    </source>
</evidence>
<reference evidence="9 10" key="1">
    <citation type="journal article" date="2021" name="Int. J. Syst. Evol. Microbiol.">
        <title>Steroidobacter gossypii sp. nov., isolated from soil of cotton cropping field.</title>
        <authorList>
            <person name="Huang R."/>
            <person name="Yang S."/>
            <person name="Zhen C."/>
            <person name="Liu W."/>
        </authorList>
    </citation>
    <scope>NUCLEOTIDE SEQUENCE [LARGE SCALE GENOMIC DNA]</scope>
    <source>
        <strain evidence="9 10">S1-65</strain>
    </source>
</reference>
<evidence type="ECO:0000256" key="7">
    <source>
        <dbReference type="SAM" id="SignalP"/>
    </source>
</evidence>
<dbReference type="EMBL" id="JAEVLS010000006">
    <property type="protein sequence ID" value="MBM0108160.1"/>
    <property type="molecule type" value="Genomic_DNA"/>
</dbReference>
<name>A0ABS1X4M2_9GAMM</name>
<comment type="caution">
    <text evidence="9">The sequence shown here is derived from an EMBL/GenBank/DDBJ whole genome shotgun (WGS) entry which is preliminary data.</text>
</comment>
<evidence type="ECO:0000256" key="5">
    <source>
        <dbReference type="ARBA" id="ARBA00022801"/>
    </source>
</evidence>
<evidence type="ECO:0000256" key="3">
    <source>
        <dbReference type="ARBA" id="ARBA00022729"/>
    </source>
</evidence>
<dbReference type="InterPro" id="IPR017946">
    <property type="entry name" value="PLC-like_Pdiesterase_TIM-brl"/>
</dbReference>
<evidence type="ECO:0000256" key="1">
    <source>
        <dbReference type="ARBA" id="ARBA00007277"/>
    </source>
</evidence>
<dbReference type="Gene3D" id="3.20.20.190">
    <property type="entry name" value="Phosphatidylinositol (PI) phosphodiesterase"/>
    <property type="match status" value="1"/>
</dbReference>
<evidence type="ECO:0000256" key="2">
    <source>
        <dbReference type="ARBA" id="ARBA00012247"/>
    </source>
</evidence>
<keyword evidence="3 7" id="KW-0732">Signal</keyword>
<keyword evidence="5" id="KW-0378">Hydrolase</keyword>
<sequence length="420" mass="46186">MPHHLHLAASAALLAALCSFASVAGDRGRDYDRNSNDRGPRSSVQVGDRPFYLVDGLDDGRLKDKLQRCENGPFYKTDFSIAHRGAPLQFPEHTKEAYQAGARQGAGIVECDVTFTKDGELVCRHAECDLHTTTNIVDTPLNGQCTVPWSGPGSTPKCCASDLTLAEFKTLKGKMDAANPNATTAKGYLGGTAAWRTDLYTGRGTLLTLRESIELNKKLGVKHTPELKSGDPQRLQTVFGGQENYAQKMIDEFKAAGVNPKDVWPQSFDIRDVLYWIEHEPRFGQQAVYLDDVDPSANLPRLSLEELKQLKKRGVKIIAPPMGVLLAVNEADEIVPSQYALDIKSLGFQIITWSFERSDLRNGGVGAGFYYSFDPTGRALKKDSDMYKALDVLARKVGVIGVFSDWPATVTYYANCMGLK</sequence>
<evidence type="ECO:0000313" key="10">
    <source>
        <dbReference type="Proteomes" id="UP000661077"/>
    </source>
</evidence>
<organism evidence="9 10">
    <name type="scientific">Steroidobacter gossypii</name>
    <dbReference type="NCBI Taxonomy" id="2805490"/>
    <lineage>
        <taxon>Bacteria</taxon>
        <taxon>Pseudomonadati</taxon>
        <taxon>Pseudomonadota</taxon>
        <taxon>Gammaproteobacteria</taxon>
        <taxon>Steroidobacterales</taxon>
        <taxon>Steroidobacteraceae</taxon>
        <taxon>Steroidobacter</taxon>
    </lineage>
</organism>
<dbReference type="EC" id="3.1.4.46" evidence="2"/>
<keyword evidence="10" id="KW-1185">Reference proteome</keyword>
<evidence type="ECO:0000313" key="9">
    <source>
        <dbReference type="EMBL" id="MBM0108160.1"/>
    </source>
</evidence>
<dbReference type="InterPro" id="IPR030395">
    <property type="entry name" value="GP_PDE_dom"/>
</dbReference>
<evidence type="ECO:0000256" key="4">
    <source>
        <dbReference type="ARBA" id="ARBA00022798"/>
    </source>
</evidence>
<dbReference type="SUPFAM" id="SSF51695">
    <property type="entry name" value="PLC-like phosphodiesterases"/>
    <property type="match status" value="1"/>
</dbReference>
<comment type="catalytic activity">
    <reaction evidence="6">
        <text>a sn-glycero-3-phosphodiester + H2O = an alcohol + sn-glycerol 3-phosphate + H(+)</text>
        <dbReference type="Rhea" id="RHEA:12969"/>
        <dbReference type="ChEBI" id="CHEBI:15377"/>
        <dbReference type="ChEBI" id="CHEBI:15378"/>
        <dbReference type="ChEBI" id="CHEBI:30879"/>
        <dbReference type="ChEBI" id="CHEBI:57597"/>
        <dbReference type="ChEBI" id="CHEBI:83408"/>
        <dbReference type="EC" id="3.1.4.46"/>
    </reaction>
</comment>